<organism evidence="1 2">
    <name type="scientific">Rubroshorea leprosula</name>
    <dbReference type="NCBI Taxonomy" id="152421"/>
    <lineage>
        <taxon>Eukaryota</taxon>
        <taxon>Viridiplantae</taxon>
        <taxon>Streptophyta</taxon>
        <taxon>Embryophyta</taxon>
        <taxon>Tracheophyta</taxon>
        <taxon>Spermatophyta</taxon>
        <taxon>Magnoliopsida</taxon>
        <taxon>eudicotyledons</taxon>
        <taxon>Gunneridae</taxon>
        <taxon>Pentapetalae</taxon>
        <taxon>rosids</taxon>
        <taxon>malvids</taxon>
        <taxon>Malvales</taxon>
        <taxon>Dipterocarpaceae</taxon>
        <taxon>Rubroshorea</taxon>
    </lineage>
</organism>
<dbReference type="EMBL" id="BPVZ01000014">
    <property type="protein sequence ID" value="GKU99837.1"/>
    <property type="molecule type" value="Genomic_DNA"/>
</dbReference>
<proteinExistence type="predicted"/>
<evidence type="ECO:0000313" key="2">
    <source>
        <dbReference type="Proteomes" id="UP001054252"/>
    </source>
</evidence>
<comment type="caution">
    <text evidence="1">The sequence shown here is derived from an EMBL/GenBank/DDBJ whole genome shotgun (WGS) entry which is preliminary data.</text>
</comment>
<dbReference type="Proteomes" id="UP001054252">
    <property type="component" value="Unassembled WGS sequence"/>
</dbReference>
<sequence length="71" mass="7977">MVSKLILFNKFRALCICGTRFTSARRLSRLIFGFWGVTYVVDEIEPPCPALLLPSDPLQPEKPPKLLTALS</sequence>
<evidence type="ECO:0000313" key="1">
    <source>
        <dbReference type="EMBL" id="GKU99837.1"/>
    </source>
</evidence>
<reference evidence="1 2" key="1">
    <citation type="journal article" date="2021" name="Commun. Biol.">
        <title>The genome of Shorea leprosula (Dipterocarpaceae) highlights the ecological relevance of drought in aseasonal tropical rainforests.</title>
        <authorList>
            <person name="Ng K.K.S."/>
            <person name="Kobayashi M.J."/>
            <person name="Fawcett J.A."/>
            <person name="Hatakeyama M."/>
            <person name="Paape T."/>
            <person name="Ng C.H."/>
            <person name="Ang C.C."/>
            <person name="Tnah L.H."/>
            <person name="Lee C.T."/>
            <person name="Nishiyama T."/>
            <person name="Sese J."/>
            <person name="O'Brien M.J."/>
            <person name="Copetti D."/>
            <person name="Mohd Noor M.I."/>
            <person name="Ong R.C."/>
            <person name="Putra M."/>
            <person name="Sireger I.Z."/>
            <person name="Indrioko S."/>
            <person name="Kosugi Y."/>
            <person name="Izuno A."/>
            <person name="Isagi Y."/>
            <person name="Lee S.L."/>
            <person name="Shimizu K.K."/>
        </authorList>
    </citation>
    <scope>NUCLEOTIDE SEQUENCE [LARGE SCALE GENOMIC DNA]</scope>
    <source>
        <strain evidence="1">214</strain>
    </source>
</reference>
<accession>A0AAV5IL34</accession>
<protein>
    <submittedName>
        <fullName evidence="1">Uncharacterized protein</fullName>
    </submittedName>
</protein>
<gene>
    <name evidence="1" type="ORF">SLEP1_g12623</name>
</gene>
<name>A0AAV5IL34_9ROSI</name>
<dbReference type="AlphaFoldDB" id="A0AAV5IL34"/>
<keyword evidence="2" id="KW-1185">Reference proteome</keyword>